<evidence type="ECO:0000313" key="4">
    <source>
        <dbReference type="EMBL" id="OQE19082.1"/>
    </source>
</evidence>
<feature type="region of interest" description="Disordered" evidence="2">
    <location>
        <begin position="324"/>
        <end position="349"/>
    </location>
</feature>
<keyword evidence="1" id="KW-0175">Coiled coil</keyword>
<dbReference type="GO" id="GO:0032065">
    <property type="term" value="P:maintenance of protein location in cell cortex"/>
    <property type="evidence" value="ECO:0007669"/>
    <property type="project" value="InterPro"/>
</dbReference>
<dbReference type="Pfam" id="PF12814">
    <property type="entry name" value="Mcp5_PH"/>
    <property type="match status" value="1"/>
</dbReference>
<feature type="compositionally biased region" description="Polar residues" evidence="2">
    <location>
        <begin position="864"/>
        <end position="876"/>
    </location>
</feature>
<feature type="compositionally biased region" description="Basic residues" evidence="2">
    <location>
        <begin position="26"/>
        <end position="39"/>
    </location>
</feature>
<dbReference type="OrthoDB" id="2149224at2759"/>
<feature type="compositionally biased region" description="Basic and acidic residues" evidence="2">
    <location>
        <begin position="725"/>
        <end position="744"/>
    </location>
</feature>
<dbReference type="Proteomes" id="UP000191285">
    <property type="component" value="Unassembled WGS sequence"/>
</dbReference>
<dbReference type="GO" id="GO:0005739">
    <property type="term" value="C:mitochondrion"/>
    <property type="evidence" value="ECO:0007669"/>
    <property type="project" value="TreeGrafter"/>
</dbReference>
<reference evidence="5" key="1">
    <citation type="journal article" date="2017" name="Nat. Microbiol.">
        <title>Global analysis of biosynthetic gene clusters reveals vast potential of secondary metabolite production in Penicillium species.</title>
        <authorList>
            <person name="Nielsen J.C."/>
            <person name="Grijseels S."/>
            <person name="Prigent S."/>
            <person name="Ji B."/>
            <person name="Dainat J."/>
            <person name="Nielsen K.F."/>
            <person name="Frisvad J.C."/>
            <person name="Workman M."/>
            <person name="Nielsen J."/>
        </authorList>
    </citation>
    <scope>NUCLEOTIDE SEQUENCE [LARGE SCALE GENOMIC DNA]</scope>
    <source>
        <strain evidence="5">IBT 24891</strain>
    </source>
</reference>
<feature type="compositionally biased region" description="Polar residues" evidence="2">
    <location>
        <begin position="1188"/>
        <end position="1208"/>
    </location>
</feature>
<feature type="compositionally biased region" description="Acidic residues" evidence="2">
    <location>
        <begin position="67"/>
        <end position="77"/>
    </location>
</feature>
<feature type="region of interest" description="Disordered" evidence="2">
    <location>
        <begin position="1091"/>
        <end position="1240"/>
    </location>
</feature>
<feature type="region of interest" description="Disordered" evidence="2">
    <location>
        <begin position="1264"/>
        <end position="1309"/>
    </location>
</feature>
<feature type="region of interest" description="Disordered" evidence="2">
    <location>
        <begin position="457"/>
        <end position="480"/>
    </location>
</feature>
<comment type="caution">
    <text evidence="4">The sequence shown here is derived from an EMBL/GenBank/DDBJ whole genome shotgun (WGS) entry which is preliminary data.</text>
</comment>
<organism evidence="4 5">
    <name type="scientific">Penicillium steckii</name>
    <dbReference type="NCBI Taxonomy" id="303698"/>
    <lineage>
        <taxon>Eukaryota</taxon>
        <taxon>Fungi</taxon>
        <taxon>Dikarya</taxon>
        <taxon>Ascomycota</taxon>
        <taxon>Pezizomycotina</taxon>
        <taxon>Eurotiomycetes</taxon>
        <taxon>Eurotiomycetidae</taxon>
        <taxon>Eurotiales</taxon>
        <taxon>Aspergillaceae</taxon>
        <taxon>Penicillium</taxon>
    </lineage>
</organism>
<feature type="domain" description="Pleckstrin homology" evidence="3">
    <location>
        <begin position="932"/>
        <end position="1078"/>
    </location>
</feature>
<evidence type="ECO:0000256" key="2">
    <source>
        <dbReference type="SAM" id="MobiDB-lite"/>
    </source>
</evidence>
<dbReference type="GO" id="GO:0005543">
    <property type="term" value="F:phospholipid binding"/>
    <property type="evidence" value="ECO:0007669"/>
    <property type="project" value="InterPro"/>
</dbReference>
<dbReference type="PANTHER" id="PTHR28190:SF2">
    <property type="entry name" value="MIGRATION PROTEIN, PUTATIVE (AFU_ORTHOLOGUE AFUA_2G07730)-RELATED"/>
    <property type="match status" value="1"/>
</dbReference>
<feature type="coiled-coil region" evidence="1">
    <location>
        <begin position="98"/>
        <end position="196"/>
    </location>
</feature>
<feature type="compositionally biased region" description="Polar residues" evidence="2">
    <location>
        <begin position="259"/>
        <end position="290"/>
    </location>
</feature>
<feature type="compositionally biased region" description="Low complexity" evidence="2">
    <location>
        <begin position="780"/>
        <end position="796"/>
    </location>
</feature>
<dbReference type="EMBL" id="MLKD01000016">
    <property type="protein sequence ID" value="OQE19082.1"/>
    <property type="molecule type" value="Genomic_DNA"/>
</dbReference>
<protein>
    <recommendedName>
        <fullName evidence="3">Pleckstrin homology domain-containing protein</fullName>
    </recommendedName>
</protein>
<dbReference type="GO" id="GO:0005938">
    <property type="term" value="C:cell cortex"/>
    <property type="evidence" value="ECO:0007669"/>
    <property type="project" value="InterPro"/>
</dbReference>
<dbReference type="STRING" id="303698.A0A1V6SYN2"/>
<feature type="compositionally biased region" description="Polar residues" evidence="2">
    <location>
        <begin position="1"/>
        <end position="14"/>
    </location>
</feature>
<feature type="region of interest" description="Disordered" evidence="2">
    <location>
        <begin position="236"/>
        <end position="290"/>
    </location>
</feature>
<proteinExistence type="predicted"/>
<keyword evidence="5" id="KW-1185">Reference proteome</keyword>
<accession>A0A1V6SYN2</accession>
<feature type="region of interest" description="Disordered" evidence="2">
    <location>
        <begin position="579"/>
        <end position="928"/>
    </location>
</feature>
<evidence type="ECO:0000313" key="5">
    <source>
        <dbReference type="Proteomes" id="UP000191285"/>
    </source>
</evidence>
<sequence length="1309" mass="142869">MATDLQSTAVSMGQPSPAPSNPRTTSKARSRSRPARGRRNSSPAPSSSPPGLPTPAFSPDDGHTDVDVDDEIIEEDTLSPFDPRRITPTLHASLVSEILNLRREVDNKTKAIDILEETLDESRTESETLNANLLQATREARSLKHQIQLLEGGTSSAMTELARERDEAVENINDVRKKLEQAQKKARNRDDDAERTQMLWDRDRETWDNERRNLERKVHVVEGRLKTVLSEVAAAQEAGTLHSQPSELDDTTKDKTKGSDTASVASSSQGRRRASMTSVTTEEGDDQNNYHNVRYSVMSMAPGKGDSGLNLAQELDFDEEEEFVVSDDETPASPEALPEERPLSVHSAASHSIASKARKILGLSMQSNSTAAGDYRVDLSALNSPVKTPLEQPAVEYCDMGIQYSPPPSPKISAVEEPQEDSPVYMDAAQGAEDMHFQMPEMKDTATITVATEMISTSSQTVEDRPALETQDVSKSAGHPVEMASVSTQTEVMPEEVIPTPRDTLSPHDIPSEIDVPMIAIHPPGSEPPSPRNSVVLPPQTKNASCQASFRFISEGRSIAIQTEEIRIDKRPVKLPASLLPSAIPDLPTRSETQEPSAPQQYQPYRPPVPPPRSAKRDKRPLAVDRPAKPPRAPLFEPFQAYPGNNDNGPLSDDPHSGPRRPFRSSSLFAGFEQLSDDEGGAEERDIFTDDELLNRPFASYKLRRGKMVNSKQRTSLDDIGLPEIDEHLSDPESRQSIDTERTSIRGGRGAHASSSRQPGMRKMAMISSGTAAHQRPRARSPSEPSLSGSASSSIAPPFPVPIRLSSRKLPLTGSDGPPSPTRSTGRQFSDRGARTSIQRRPTLRRVRSAAAMSQSDLAERPDTLSSPTRSTSPFTVDSPAAYHPPPMPFDDITAPQERKTTYKRGSHRPSVPSMNWNHEREDSTGGVQPTSVVDAIAQTMVGEWMFKYVRRRKSFGMGESKDNWEGKNPDEVSANITNSGVRHKRWVWLAPYEGSIMWSSKQPTNGPALLGKSGRKFTIQSVLDVKDDNPLPKGAAGTSTFNRSILVLTPQRALKFTALTVERHYVWLTALSFLSHSSMGLHDLAAVPPAPQGEIGSPTPPAALRRNPIRDSIRVAKGRPRPTPGNKRSFGNANTPDPVPEIPVDEDMDMAADAPHVPRFSHHNHNNHTRKRSNTAPRPPALHAIRSFSSQGTMPSSHSGTTGSSEPYFSPAPPPILQTGLRSGRSSISRTSEASGRASSVGANMFDVGTVRMEAFIDHHAEQMNRRGGGGPPASASASASLRGRHVRKTSSQFSHGRLDDGFSVDGN</sequence>
<feature type="region of interest" description="Disordered" evidence="2">
    <location>
        <begin position="1"/>
        <end position="84"/>
    </location>
</feature>
<dbReference type="InterPro" id="IPR053005">
    <property type="entry name" value="Nuclear_Pos-Cytoskel_Interact"/>
</dbReference>
<dbReference type="GO" id="GO:0000226">
    <property type="term" value="P:microtubule cytoskeleton organization"/>
    <property type="evidence" value="ECO:0007669"/>
    <property type="project" value="TreeGrafter"/>
</dbReference>
<feature type="compositionally biased region" description="Low complexity" evidence="2">
    <location>
        <begin position="1274"/>
        <end position="1283"/>
    </location>
</feature>
<feature type="compositionally biased region" description="Basic residues" evidence="2">
    <location>
        <begin position="1160"/>
        <end position="1174"/>
    </location>
</feature>
<gene>
    <name evidence="4" type="ORF">PENSTE_c016G04642</name>
</gene>
<evidence type="ECO:0000259" key="3">
    <source>
        <dbReference type="Pfam" id="PF12814"/>
    </source>
</evidence>
<dbReference type="PANTHER" id="PTHR28190">
    <property type="entry name" value="NUCLEAR MIGRATION PROTEIN NUM1"/>
    <property type="match status" value="1"/>
</dbReference>
<dbReference type="InterPro" id="IPR024774">
    <property type="entry name" value="PH_dom-Mcp5-type"/>
</dbReference>
<feature type="compositionally biased region" description="Polar residues" evidence="2">
    <location>
        <begin position="1221"/>
        <end position="1240"/>
    </location>
</feature>
<dbReference type="GO" id="GO:0015631">
    <property type="term" value="F:tubulin binding"/>
    <property type="evidence" value="ECO:0007669"/>
    <property type="project" value="TreeGrafter"/>
</dbReference>
<name>A0A1V6SYN2_9EURO</name>
<evidence type="ECO:0000256" key="1">
    <source>
        <dbReference type="SAM" id="Coils"/>
    </source>
</evidence>